<gene>
    <name evidence="8" type="ORF">A1O1_05304</name>
</gene>
<evidence type="ECO:0000256" key="5">
    <source>
        <dbReference type="SAM" id="MobiDB-lite"/>
    </source>
</evidence>
<feature type="domain" description="DUF202" evidence="7">
    <location>
        <begin position="85"/>
        <end position="163"/>
    </location>
</feature>
<evidence type="ECO:0000313" key="9">
    <source>
        <dbReference type="Proteomes" id="UP000019484"/>
    </source>
</evidence>
<evidence type="ECO:0000256" key="3">
    <source>
        <dbReference type="ARBA" id="ARBA00022989"/>
    </source>
</evidence>
<dbReference type="GO" id="GO:0012505">
    <property type="term" value="C:endomembrane system"/>
    <property type="evidence" value="ECO:0007669"/>
    <property type="project" value="UniProtKB-SubCell"/>
</dbReference>
<dbReference type="PANTHER" id="PTHR34187">
    <property type="entry name" value="FGR18P"/>
    <property type="match status" value="1"/>
</dbReference>
<comment type="subcellular location">
    <subcellularLocation>
        <location evidence="1">Endomembrane system</location>
        <topology evidence="1">Multi-pass membrane protein</topology>
    </subcellularLocation>
</comment>
<sequence>MRLSFWRSSTNAIQEKEKPAAPNDAIATTTPLPEDVALPNSIGLDPSDLRREKGDSDDVAARTWSTTKWFWGNYVALDIPLSANRDHLSNEQTFLAWLSLADGMAILGVVIAQMSRIQHYLHPNQENSLRYFVLGKPQACLCQGFACLFLLVGAYRFLRQQNAMNHGFAIVGGWEVPLVGVLVGLCLATFFLLLVLIYLIGVGG</sequence>
<organism evidence="8 9">
    <name type="scientific">Capronia coronata CBS 617.96</name>
    <dbReference type="NCBI Taxonomy" id="1182541"/>
    <lineage>
        <taxon>Eukaryota</taxon>
        <taxon>Fungi</taxon>
        <taxon>Dikarya</taxon>
        <taxon>Ascomycota</taxon>
        <taxon>Pezizomycotina</taxon>
        <taxon>Eurotiomycetes</taxon>
        <taxon>Chaetothyriomycetidae</taxon>
        <taxon>Chaetothyriales</taxon>
        <taxon>Herpotrichiellaceae</taxon>
        <taxon>Capronia</taxon>
    </lineage>
</organism>
<keyword evidence="3 6" id="KW-1133">Transmembrane helix</keyword>
<evidence type="ECO:0000259" key="7">
    <source>
        <dbReference type="Pfam" id="PF02656"/>
    </source>
</evidence>
<feature type="transmembrane region" description="Helical" evidence="6">
    <location>
        <begin position="94"/>
        <end position="112"/>
    </location>
</feature>
<dbReference type="InterPro" id="IPR052053">
    <property type="entry name" value="IM_YidH-like"/>
</dbReference>
<keyword evidence="2 6" id="KW-0812">Transmembrane</keyword>
<dbReference type="GeneID" id="19160179"/>
<dbReference type="STRING" id="1182541.W9Z1K1"/>
<dbReference type="EMBL" id="AMWN01000004">
    <property type="protein sequence ID" value="EXJ88374.1"/>
    <property type="molecule type" value="Genomic_DNA"/>
</dbReference>
<evidence type="ECO:0000256" key="6">
    <source>
        <dbReference type="SAM" id="Phobius"/>
    </source>
</evidence>
<protein>
    <recommendedName>
        <fullName evidence="7">DUF202 domain-containing protein</fullName>
    </recommendedName>
</protein>
<dbReference type="HOGENOM" id="CLU_053359_1_4_1"/>
<accession>W9Z1K1</accession>
<keyword evidence="4 6" id="KW-0472">Membrane</keyword>
<dbReference type="OrthoDB" id="199599at2759"/>
<feature type="compositionally biased region" description="Polar residues" evidence="5">
    <location>
        <begin position="1"/>
        <end position="13"/>
    </location>
</feature>
<feature type="transmembrane region" description="Helical" evidence="6">
    <location>
        <begin position="178"/>
        <end position="200"/>
    </location>
</feature>
<dbReference type="RefSeq" id="XP_007724380.1">
    <property type="nucleotide sequence ID" value="XM_007726190.1"/>
</dbReference>
<evidence type="ECO:0000313" key="8">
    <source>
        <dbReference type="EMBL" id="EXJ88374.1"/>
    </source>
</evidence>
<evidence type="ECO:0000256" key="1">
    <source>
        <dbReference type="ARBA" id="ARBA00004127"/>
    </source>
</evidence>
<reference evidence="8 9" key="1">
    <citation type="submission" date="2013-03" db="EMBL/GenBank/DDBJ databases">
        <title>The Genome Sequence of Capronia coronata CBS 617.96.</title>
        <authorList>
            <consortium name="The Broad Institute Genomics Platform"/>
            <person name="Cuomo C."/>
            <person name="de Hoog S."/>
            <person name="Gorbushina A."/>
            <person name="Walker B."/>
            <person name="Young S.K."/>
            <person name="Zeng Q."/>
            <person name="Gargeya S."/>
            <person name="Fitzgerald M."/>
            <person name="Haas B."/>
            <person name="Abouelleil A."/>
            <person name="Allen A.W."/>
            <person name="Alvarado L."/>
            <person name="Arachchi H.M."/>
            <person name="Berlin A.M."/>
            <person name="Chapman S.B."/>
            <person name="Gainer-Dewar J."/>
            <person name="Goldberg J."/>
            <person name="Griggs A."/>
            <person name="Gujja S."/>
            <person name="Hansen M."/>
            <person name="Howarth C."/>
            <person name="Imamovic A."/>
            <person name="Ireland A."/>
            <person name="Larimer J."/>
            <person name="McCowan C."/>
            <person name="Murphy C."/>
            <person name="Pearson M."/>
            <person name="Poon T.W."/>
            <person name="Priest M."/>
            <person name="Roberts A."/>
            <person name="Saif S."/>
            <person name="Shea T."/>
            <person name="Sisk P."/>
            <person name="Sykes S."/>
            <person name="Wortman J."/>
            <person name="Nusbaum C."/>
            <person name="Birren B."/>
        </authorList>
    </citation>
    <scope>NUCLEOTIDE SEQUENCE [LARGE SCALE GENOMIC DNA]</scope>
    <source>
        <strain evidence="8 9">CBS 617.96</strain>
    </source>
</reference>
<dbReference type="PANTHER" id="PTHR34187:SF1">
    <property type="entry name" value="DUF202 DOMAIN-CONTAINING PROTEIN"/>
    <property type="match status" value="1"/>
</dbReference>
<dbReference type="AlphaFoldDB" id="W9Z1K1"/>
<dbReference type="Proteomes" id="UP000019484">
    <property type="component" value="Unassembled WGS sequence"/>
</dbReference>
<feature type="region of interest" description="Disordered" evidence="5">
    <location>
        <begin position="1"/>
        <end position="54"/>
    </location>
</feature>
<evidence type="ECO:0000256" key="4">
    <source>
        <dbReference type="ARBA" id="ARBA00023136"/>
    </source>
</evidence>
<dbReference type="InterPro" id="IPR003807">
    <property type="entry name" value="DUF202"/>
</dbReference>
<keyword evidence="9" id="KW-1185">Reference proteome</keyword>
<name>W9Z1K1_9EURO</name>
<comment type="caution">
    <text evidence="8">The sequence shown here is derived from an EMBL/GenBank/DDBJ whole genome shotgun (WGS) entry which is preliminary data.</text>
</comment>
<feature type="transmembrane region" description="Helical" evidence="6">
    <location>
        <begin position="139"/>
        <end position="158"/>
    </location>
</feature>
<proteinExistence type="predicted"/>
<dbReference type="Pfam" id="PF02656">
    <property type="entry name" value="DUF202"/>
    <property type="match status" value="1"/>
</dbReference>
<evidence type="ECO:0000256" key="2">
    <source>
        <dbReference type="ARBA" id="ARBA00022692"/>
    </source>
</evidence>
<dbReference type="eggNOG" id="ENOG502TA42">
    <property type="taxonomic scope" value="Eukaryota"/>
</dbReference>